<evidence type="ECO:0000313" key="4">
    <source>
        <dbReference type="Proteomes" id="UP001372834"/>
    </source>
</evidence>
<dbReference type="AlphaFoldDB" id="A0AAN8SDV0"/>
<evidence type="ECO:0000256" key="1">
    <source>
        <dbReference type="ARBA" id="ARBA00007367"/>
    </source>
</evidence>
<feature type="transmembrane region" description="Helical" evidence="2">
    <location>
        <begin position="285"/>
        <end position="302"/>
    </location>
</feature>
<feature type="transmembrane region" description="Helical" evidence="2">
    <location>
        <begin position="457"/>
        <end position="480"/>
    </location>
</feature>
<dbReference type="GO" id="GO:0098662">
    <property type="term" value="P:inorganic cation transmembrane transport"/>
    <property type="evidence" value="ECO:0007669"/>
    <property type="project" value="TreeGrafter"/>
</dbReference>
<feature type="transmembrane region" description="Helical" evidence="2">
    <location>
        <begin position="371"/>
        <end position="395"/>
    </location>
</feature>
<reference evidence="3 4" key="1">
    <citation type="submission" date="2023-10" db="EMBL/GenBank/DDBJ databases">
        <title>Genomes of two closely related lineages of the louse Polyplax serrata with different host specificities.</title>
        <authorList>
            <person name="Martinu J."/>
            <person name="Tarabai H."/>
            <person name="Stefka J."/>
            <person name="Hypsa V."/>
        </authorList>
    </citation>
    <scope>NUCLEOTIDE SEQUENCE [LARGE SCALE GENOMIC DNA]</scope>
    <source>
        <strain evidence="3">HR10_N</strain>
    </source>
</reference>
<proteinExistence type="inferred from homology"/>
<feature type="transmembrane region" description="Helical" evidence="2">
    <location>
        <begin position="407"/>
        <end position="427"/>
    </location>
</feature>
<feature type="transmembrane region" description="Helical" evidence="2">
    <location>
        <begin position="308"/>
        <end position="327"/>
    </location>
</feature>
<dbReference type="PANTHER" id="PTHR31102:SF1">
    <property type="entry name" value="CATION_H+ EXCHANGER DOMAIN-CONTAINING PROTEIN"/>
    <property type="match status" value="1"/>
</dbReference>
<keyword evidence="2" id="KW-1133">Transmembrane helix</keyword>
<dbReference type="PANTHER" id="PTHR31102">
    <property type="match status" value="1"/>
</dbReference>
<dbReference type="InterPro" id="IPR051843">
    <property type="entry name" value="CPA1_transporter"/>
</dbReference>
<feature type="transmembrane region" description="Helical" evidence="2">
    <location>
        <begin position="177"/>
        <end position="193"/>
    </location>
</feature>
<accession>A0AAN8SDV0</accession>
<feature type="transmembrane region" description="Helical" evidence="2">
    <location>
        <begin position="339"/>
        <end position="359"/>
    </location>
</feature>
<dbReference type="EMBL" id="JAWJWE010000001">
    <property type="protein sequence ID" value="KAK6644104.1"/>
    <property type="molecule type" value="Genomic_DNA"/>
</dbReference>
<comment type="similarity">
    <text evidence="1">Belongs to the monovalent cation:proton antiporter 1 (CPA1) transporter (TC 2.A.36) family.</text>
</comment>
<evidence type="ECO:0000256" key="2">
    <source>
        <dbReference type="SAM" id="Phobius"/>
    </source>
</evidence>
<feature type="transmembrane region" description="Helical" evidence="2">
    <location>
        <begin position="258"/>
        <end position="276"/>
    </location>
</feature>
<keyword evidence="2" id="KW-0812">Transmembrane</keyword>
<evidence type="ECO:0000313" key="3">
    <source>
        <dbReference type="EMBL" id="KAK6644104.1"/>
    </source>
</evidence>
<gene>
    <name evidence="3" type="ORF">RUM43_000370</name>
</gene>
<evidence type="ECO:0008006" key="5">
    <source>
        <dbReference type="Google" id="ProtNLM"/>
    </source>
</evidence>
<dbReference type="Proteomes" id="UP001372834">
    <property type="component" value="Unassembled WGS sequence"/>
</dbReference>
<feature type="transmembrane region" description="Helical" evidence="2">
    <location>
        <begin position="119"/>
        <end position="141"/>
    </location>
</feature>
<name>A0AAN8SDV0_POLSC</name>
<keyword evidence="2" id="KW-0472">Membrane</keyword>
<comment type="caution">
    <text evidence="3">The sequence shown here is derived from an EMBL/GenBank/DDBJ whole genome shotgun (WGS) entry which is preliminary data.</text>
</comment>
<sequence>MGRRSSTLAGTISLKSMQRRSSLSALDSNTSVMSDLSFKRWHKRMQARHKSLGTEGFRLWTWCYKGCAPCRWFDSIDYEAKPCKYCIGFKRFKMIGTFCLMAIFIYTLLYVIWGDELLPGGTIFFMFLLFVVAYLVGYILLLVGLPPMIGHMLVGIVCGNMPPNWLPPHDKHYLERISFVVESLISIVSLATITSVMEKNRIHGYGEDKHLSTVLIAASSCDVIIGIFCYIICLSFVFPSDHNGIYTVWEVTLNVVKQLLIGLATGIVCGILIAFFPDKHNVDAATERILVLGLGAYAIAAVCSRFDMVAGGTLAVMITCLIASNMWEELGWHDRNNPVQYFYTMVYYYVQPVVLSLIGFSMNFHTTGFDIFIMGISVLTIGLVGREITCYVATFGKTYPTTPKEKVFICIAWFSKGTFQALLAFAIENMIHHYKSHLSESTIQSYMRYSEIIKETTVLAILLTTPLACYGMAILTPVLLNQVQVERHQPQNV</sequence>
<organism evidence="3 4">
    <name type="scientific">Polyplax serrata</name>
    <name type="common">Common mouse louse</name>
    <dbReference type="NCBI Taxonomy" id="468196"/>
    <lineage>
        <taxon>Eukaryota</taxon>
        <taxon>Metazoa</taxon>
        <taxon>Ecdysozoa</taxon>
        <taxon>Arthropoda</taxon>
        <taxon>Hexapoda</taxon>
        <taxon>Insecta</taxon>
        <taxon>Pterygota</taxon>
        <taxon>Neoptera</taxon>
        <taxon>Paraneoptera</taxon>
        <taxon>Psocodea</taxon>
        <taxon>Troctomorpha</taxon>
        <taxon>Phthiraptera</taxon>
        <taxon>Anoplura</taxon>
        <taxon>Polyplacidae</taxon>
        <taxon>Polyplax</taxon>
    </lineage>
</organism>
<feature type="transmembrane region" description="Helical" evidence="2">
    <location>
        <begin position="214"/>
        <end position="238"/>
    </location>
</feature>
<feature type="transmembrane region" description="Helical" evidence="2">
    <location>
        <begin position="94"/>
        <end position="113"/>
    </location>
</feature>
<protein>
    <recommendedName>
        <fullName evidence="5">Cation/H+ exchanger domain-containing protein</fullName>
    </recommendedName>
</protein>